<name>M4BVV9_HYAAE</name>
<dbReference type="EMBL" id="JH597987">
    <property type="status" value="NOT_ANNOTATED_CDS"/>
    <property type="molecule type" value="Genomic_DNA"/>
</dbReference>
<dbReference type="VEuPathDB" id="FungiDB:HpaG810653"/>
<proteinExistence type="predicted"/>
<evidence type="ECO:0000313" key="2">
    <source>
        <dbReference type="Proteomes" id="UP000011713"/>
    </source>
</evidence>
<dbReference type="InParanoid" id="M4BVV9"/>
<dbReference type="HOGENOM" id="CLU_2781304_0_0_1"/>
<keyword evidence="2" id="KW-1185">Reference proteome</keyword>
<dbReference type="EnsemblProtists" id="HpaT810653">
    <property type="protein sequence ID" value="HpaP810653"/>
    <property type="gene ID" value="HpaG810653"/>
</dbReference>
<dbReference type="AlphaFoldDB" id="M4BVV9"/>
<reference evidence="2" key="1">
    <citation type="journal article" date="2010" name="Science">
        <title>Signatures of adaptation to obligate biotrophy in the Hyaloperonospora arabidopsidis genome.</title>
        <authorList>
            <person name="Baxter L."/>
            <person name="Tripathy S."/>
            <person name="Ishaque N."/>
            <person name="Boot N."/>
            <person name="Cabral A."/>
            <person name="Kemen E."/>
            <person name="Thines M."/>
            <person name="Ah-Fong A."/>
            <person name="Anderson R."/>
            <person name="Badejoko W."/>
            <person name="Bittner-Eddy P."/>
            <person name="Boore J.L."/>
            <person name="Chibucos M.C."/>
            <person name="Coates M."/>
            <person name="Dehal P."/>
            <person name="Delehaunty K."/>
            <person name="Dong S."/>
            <person name="Downton P."/>
            <person name="Dumas B."/>
            <person name="Fabro G."/>
            <person name="Fronick C."/>
            <person name="Fuerstenberg S.I."/>
            <person name="Fulton L."/>
            <person name="Gaulin E."/>
            <person name="Govers F."/>
            <person name="Hughes L."/>
            <person name="Humphray S."/>
            <person name="Jiang R.H."/>
            <person name="Judelson H."/>
            <person name="Kamoun S."/>
            <person name="Kyung K."/>
            <person name="Meijer H."/>
            <person name="Minx P."/>
            <person name="Morris P."/>
            <person name="Nelson J."/>
            <person name="Phuntumart V."/>
            <person name="Qutob D."/>
            <person name="Rehmany A."/>
            <person name="Rougon-Cardoso A."/>
            <person name="Ryden P."/>
            <person name="Torto-Alalibo T."/>
            <person name="Studholme D."/>
            <person name="Wang Y."/>
            <person name="Win J."/>
            <person name="Wood J."/>
            <person name="Clifton S.W."/>
            <person name="Rogers J."/>
            <person name="Van den Ackerveken G."/>
            <person name="Jones J.D."/>
            <person name="McDowell J.M."/>
            <person name="Beynon J."/>
            <person name="Tyler B.M."/>
        </authorList>
    </citation>
    <scope>NUCLEOTIDE SEQUENCE [LARGE SCALE GENOMIC DNA]</scope>
    <source>
        <strain evidence="2">Emoy2</strain>
    </source>
</reference>
<accession>M4BVV9</accession>
<dbReference type="Proteomes" id="UP000011713">
    <property type="component" value="Unassembled WGS sequence"/>
</dbReference>
<reference evidence="1" key="2">
    <citation type="submission" date="2015-06" db="UniProtKB">
        <authorList>
            <consortium name="EnsemblProtists"/>
        </authorList>
    </citation>
    <scope>IDENTIFICATION</scope>
    <source>
        <strain evidence="1">Emoy2</strain>
    </source>
</reference>
<protein>
    <submittedName>
        <fullName evidence="1">Uncharacterized protein</fullName>
    </submittedName>
</protein>
<sequence length="69" mass="7536">MVKAVDHVNKKLPHDHAISLDKFLIGTVEHKRLVELATTGAESTKKEVSNKASKLLEKVAAENGIHLVP</sequence>
<organism evidence="1 2">
    <name type="scientific">Hyaloperonospora arabidopsidis (strain Emoy2)</name>
    <name type="common">Downy mildew agent</name>
    <name type="synonym">Peronospora arabidopsidis</name>
    <dbReference type="NCBI Taxonomy" id="559515"/>
    <lineage>
        <taxon>Eukaryota</taxon>
        <taxon>Sar</taxon>
        <taxon>Stramenopiles</taxon>
        <taxon>Oomycota</taxon>
        <taxon>Peronosporomycetes</taxon>
        <taxon>Peronosporales</taxon>
        <taxon>Peronosporaceae</taxon>
        <taxon>Hyaloperonospora</taxon>
    </lineage>
</organism>
<evidence type="ECO:0000313" key="1">
    <source>
        <dbReference type="EnsemblProtists" id="HpaP810653"/>
    </source>
</evidence>